<feature type="transmembrane region" description="Helical" evidence="2">
    <location>
        <begin position="57"/>
        <end position="79"/>
    </location>
</feature>
<keyword evidence="2" id="KW-1133">Transmembrane helix</keyword>
<accession>A0A1H3AMQ2</accession>
<feature type="domain" description="YhdP central" evidence="3">
    <location>
        <begin position="404"/>
        <end position="828"/>
    </location>
</feature>
<keyword evidence="2" id="KW-0812">Transmembrane</keyword>
<evidence type="ECO:0000256" key="1">
    <source>
        <dbReference type="SAM" id="MobiDB-lite"/>
    </source>
</evidence>
<evidence type="ECO:0000256" key="2">
    <source>
        <dbReference type="SAM" id="Phobius"/>
    </source>
</evidence>
<comment type="caution">
    <text evidence="4">The sequence shown here is derived from an EMBL/GenBank/DDBJ whole genome shotgun (WGS) entry which is preliminary data.</text>
</comment>
<dbReference type="Pfam" id="PF13116">
    <property type="entry name" value="YhdP"/>
    <property type="match status" value="1"/>
</dbReference>
<reference evidence="4 5" key="1">
    <citation type="submission" date="2016-10" db="EMBL/GenBank/DDBJ databases">
        <authorList>
            <person name="Varghese N."/>
            <person name="Submissions S."/>
        </authorList>
    </citation>
    <scope>NUCLEOTIDE SEQUENCE [LARGE SCALE GENOMIC DNA]</scope>
    <source>
        <strain evidence="4 5">DSM 24802</strain>
    </source>
</reference>
<organism evidence="4 5">
    <name type="scientific">Allgaiera indica</name>
    <dbReference type="NCBI Taxonomy" id="765699"/>
    <lineage>
        <taxon>Bacteria</taxon>
        <taxon>Pseudomonadati</taxon>
        <taxon>Pseudomonadota</taxon>
        <taxon>Alphaproteobacteria</taxon>
        <taxon>Rhodobacterales</taxon>
        <taxon>Paracoccaceae</taxon>
        <taxon>Allgaiera</taxon>
    </lineage>
</organism>
<gene>
    <name evidence="4" type="ORF">SAMN05444006_11374</name>
</gene>
<evidence type="ECO:0000259" key="3">
    <source>
        <dbReference type="Pfam" id="PF13116"/>
    </source>
</evidence>
<evidence type="ECO:0000313" key="4">
    <source>
        <dbReference type="EMBL" id="SDX30119.1"/>
    </source>
</evidence>
<dbReference type="RefSeq" id="WP_051646321.1">
    <property type="nucleotide sequence ID" value="NZ_BNAB01000009.1"/>
</dbReference>
<dbReference type="Proteomes" id="UP000199541">
    <property type="component" value="Unassembled WGS sequence"/>
</dbReference>
<dbReference type="InterPro" id="IPR025263">
    <property type="entry name" value="YhdP_central"/>
</dbReference>
<dbReference type="EMBL" id="FNOB01000013">
    <property type="protein sequence ID" value="SDX30119.1"/>
    <property type="molecule type" value="Genomic_DNA"/>
</dbReference>
<feature type="region of interest" description="Disordered" evidence="1">
    <location>
        <begin position="1"/>
        <end position="50"/>
    </location>
</feature>
<proteinExistence type="predicted"/>
<sequence length="1135" mass="120546">MDDTPRDPAPDSGPTLGKAPDRTAGDCPAGTGRATADDTGRSQADTPDETRRRRGRFGLWMLLSLVLLAGAGGFALMVVTGKPLVAPAWVVARVQGDLNQMLDGRGRVSLGSAAVVLDHNHVPRVRLRDVSFLDSSGNAVVALPEVQVSLALEPLLHGKIRPVRLRISGASLTLKRARDGRIDLAMGQGIGSGGPGLQSVGEVLDRIDNILTQPELSRLTRIDADALSITLDDRRAGRVWNFSDGRATMVQDARQVSIEVGFGLAGGREEPARAVFTFVTQKGSPAARMSARVTGVSSRDIAAQSPALAWMKLIRAPISGDFRASVDPQGDLGPMEGQLQIGSGALIVGEQVKPVPFQHGTLYFTYHPESQKVTITEASVDSRILRIHASGQAYLEDMKNGVPQAFLSQVKFSQVMVDPEGLFEQPVRFSQGALDLRLRLDPFDVQVGQLALIEGKRRIDARGRLTATGKGLKVALDAKVNAIRHDQLLALWPVSVVDKTREWLAENVLTGLLTNVNVGLRIDPGTKPEMALGYDFSGADVRVIKTLPPVEDGQGYATINGDRYTMVIRKGHVTPPKGGVVDVAGSVFQVPDITQKPAPAIVDLQTRSTVTAALSLLDEPPFEFLRKAGQPVDLAQGHARMRAIIKLPLKDKIELPDVRYDVSGTISDVRSDRIVPKRELTSARLQLHADNAGLKIWGPGKLGPVAFDGAWAQKFGPKFKGHSEVTGEVTLSPAFVDAFHIGLPKGSVLGAAQGQMRIELDKGQAPRFSLRSGLKGLRIAIPEIGWDKPAATPGRLEVSGTLGKPPEISKLLLEGPGLRAQGDVVINPDGTLKVVHLTRVEAGDWLDAPVDLVGRGRGRPVAITVPGGRIDLAHLPVGAAASKAEAVPITLRLDRLQISQSLALDGFTGSFTTLGGFNGRFAGKVNGAAPVEGVVAPASPRPGARSAVRVTSQDAGAVFRAAGISDRVFGGAMDMTLVPRVRKGEYDGRLRVSNIRVRNAPALADLLSAISVVGLLEQLNGQGLVFADVGARFKLTPQGVEIDKGSATGASLGVSAAGTYDFADKRFDIQGVVSPIYMLNGVGQLVSREGEGLFGFNYSLKGTAAHPKVSVNPLSVLAPGFLRDLFRRPAAKLPN</sequence>
<protein>
    <submittedName>
        <fullName evidence="4">AsmA-like C-terminal region</fullName>
    </submittedName>
</protein>
<keyword evidence="2" id="KW-0472">Membrane</keyword>
<name>A0A1H3AMQ2_9RHOB</name>
<evidence type="ECO:0000313" key="5">
    <source>
        <dbReference type="Proteomes" id="UP000199541"/>
    </source>
</evidence>
<keyword evidence="5" id="KW-1185">Reference proteome</keyword>